<keyword evidence="3" id="KW-0520">NAD</keyword>
<feature type="domain" description="D-isomer specific 2-hydroxyacid dehydrogenase catalytic" evidence="5">
    <location>
        <begin position="26"/>
        <end position="318"/>
    </location>
</feature>
<keyword evidence="2 4" id="KW-0560">Oxidoreductase</keyword>
<dbReference type="InterPro" id="IPR006140">
    <property type="entry name" value="D-isomer_DH_NAD-bd"/>
</dbReference>
<comment type="caution">
    <text evidence="7">The sequence shown here is derived from an EMBL/GenBank/DDBJ whole genome shotgun (WGS) entry which is preliminary data.</text>
</comment>
<evidence type="ECO:0000256" key="3">
    <source>
        <dbReference type="ARBA" id="ARBA00023027"/>
    </source>
</evidence>
<dbReference type="PANTHER" id="PTHR10996">
    <property type="entry name" value="2-HYDROXYACID DEHYDROGENASE-RELATED"/>
    <property type="match status" value="1"/>
</dbReference>
<dbReference type="OMA" id="HEADYTI"/>
<dbReference type="GO" id="GO:0051287">
    <property type="term" value="F:NAD binding"/>
    <property type="evidence" value="ECO:0007669"/>
    <property type="project" value="InterPro"/>
</dbReference>
<evidence type="ECO:0000313" key="7">
    <source>
        <dbReference type="EMBL" id="KAH7286196.1"/>
    </source>
</evidence>
<evidence type="ECO:0000256" key="1">
    <source>
        <dbReference type="ARBA" id="ARBA00022857"/>
    </source>
</evidence>
<dbReference type="InterPro" id="IPR036291">
    <property type="entry name" value="NAD(P)-bd_dom_sf"/>
</dbReference>
<evidence type="ECO:0000259" key="5">
    <source>
        <dbReference type="Pfam" id="PF00389"/>
    </source>
</evidence>
<dbReference type="Pfam" id="PF02826">
    <property type="entry name" value="2-Hacid_dh_C"/>
    <property type="match status" value="1"/>
</dbReference>
<dbReference type="InterPro" id="IPR006139">
    <property type="entry name" value="D-isomer_2_OHA_DH_cat_dom"/>
</dbReference>
<sequence>MGSNGYLHKECILVQSPTVVPGLLLEEFEQRYSVIRMWDDSEDNRLREVAPSIRALVSAIGTEVPLHLLDSLPNLGLIAINGVGADHIDIDYCRRRGIRVTNTPNVPNEDVADYAMLLTLAVLHRLCEADRFVRAGLWKHQRFPLGHKASGLKIGIMGLGHIGLAIAKRTEAFNNTVLYHDVCEKPDVPYRYYAMLSEMAADSDVLVVACPLCASTKHIVNRDVLDALGPDGVLINIARGPVIDEVALVEALQQKKLRGAGLDVFEHEPNVPEDLLRMENVILTPHLASATWETRLAQVKCVQENLEAFFAGRPLPTPLV</sequence>
<dbReference type="AlphaFoldDB" id="A0A8T2QQT2"/>
<organism evidence="7 8">
    <name type="scientific">Ceratopteris richardii</name>
    <name type="common">Triangle waterfern</name>
    <dbReference type="NCBI Taxonomy" id="49495"/>
    <lineage>
        <taxon>Eukaryota</taxon>
        <taxon>Viridiplantae</taxon>
        <taxon>Streptophyta</taxon>
        <taxon>Embryophyta</taxon>
        <taxon>Tracheophyta</taxon>
        <taxon>Polypodiopsida</taxon>
        <taxon>Polypodiidae</taxon>
        <taxon>Polypodiales</taxon>
        <taxon>Pteridineae</taxon>
        <taxon>Pteridaceae</taxon>
        <taxon>Parkerioideae</taxon>
        <taxon>Ceratopteris</taxon>
    </lineage>
</organism>
<dbReference type="GO" id="GO:0030267">
    <property type="term" value="F:glyoxylate reductase (NADPH) activity"/>
    <property type="evidence" value="ECO:0007669"/>
    <property type="project" value="TreeGrafter"/>
</dbReference>
<dbReference type="Gene3D" id="3.40.50.720">
    <property type="entry name" value="NAD(P)-binding Rossmann-like Domain"/>
    <property type="match status" value="2"/>
</dbReference>
<evidence type="ECO:0008006" key="9">
    <source>
        <dbReference type="Google" id="ProtNLM"/>
    </source>
</evidence>
<dbReference type="EMBL" id="CM035438">
    <property type="protein sequence ID" value="KAH7286196.1"/>
    <property type="molecule type" value="Genomic_DNA"/>
</dbReference>
<dbReference type="SUPFAM" id="SSF52283">
    <property type="entry name" value="Formate/glycerate dehydrogenase catalytic domain-like"/>
    <property type="match status" value="1"/>
</dbReference>
<name>A0A8T2QQT2_CERRI</name>
<protein>
    <recommendedName>
        <fullName evidence="9">Hydroxyphenylpyruvate reductase</fullName>
    </recommendedName>
</protein>
<dbReference type="GO" id="GO:0016618">
    <property type="term" value="F:hydroxypyruvate reductase [NAD(P)H] activity"/>
    <property type="evidence" value="ECO:0007669"/>
    <property type="project" value="TreeGrafter"/>
</dbReference>
<dbReference type="OrthoDB" id="298012at2759"/>
<accession>A0A8T2QQT2</accession>
<keyword evidence="1" id="KW-0521">NADP</keyword>
<dbReference type="SUPFAM" id="SSF51735">
    <property type="entry name" value="NAD(P)-binding Rossmann-fold domains"/>
    <property type="match status" value="1"/>
</dbReference>
<feature type="domain" description="D-isomer specific 2-hydroxyacid dehydrogenase NAD-binding" evidence="6">
    <location>
        <begin position="118"/>
        <end position="288"/>
    </location>
</feature>
<dbReference type="GO" id="GO:0005829">
    <property type="term" value="C:cytosol"/>
    <property type="evidence" value="ECO:0007669"/>
    <property type="project" value="TreeGrafter"/>
</dbReference>
<keyword evidence="8" id="KW-1185">Reference proteome</keyword>
<evidence type="ECO:0000259" key="6">
    <source>
        <dbReference type="Pfam" id="PF02826"/>
    </source>
</evidence>
<reference evidence="7" key="1">
    <citation type="submission" date="2021-08" db="EMBL/GenBank/DDBJ databases">
        <title>WGS assembly of Ceratopteris richardii.</title>
        <authorList>
            <person name="Marchant D.B."/>
            <person name="Chen G."/>
            <person name="Jenkins J."/>
            <person name="Shu S."/>
            <person name="Leebens-Mack J."/>
            <person name="Grimwood J."/>
            <person name="Schmutz J."/>
            <person name="Soltis P."/>
            <person name="Soltis D."/>
            <person name="Chen Z.-H."/>
        </authorList>
    </citation>
    <scope>NUCLEOTIDE SEQUENCE</scope>
    <source>
        <strain evidence="7">Whitten #5841</strain>
        <tissue evidence="7">Leaf</tissue>
    </source>
</reference>
<evidence type="ECO:0000256" key="4">
    <source>
        <dbReference type="RuleBase" id="RU003719"/>
    </source>
</evidence>
<evidence type="ECO:0000256" key="2">
    <source>
        <dbReference type="ARBA" id="ARBA00023002"/>
    </source>
</evidence>
<dbReference type="InterPro" id="IPR029752">
    <property type="entry name" value="D-isomer_DH_CS1"/>
</dbReference>
<dbReference type="CDD" id="cd12156">
    <property type="entry name" value="HPPR"/>
    <property type="match status" value="1"/>
</dbReference>
<gene>
    <name evidence="7" type="ORF">KP509_33G062500</name>
</gene>
<proteinExistence type="inferred from homology"/>
<dbReference type="PANTHER" id="PTHR10996:SF178">
    <property type="entry name" value="2-HYDROXYACID DEHYDROGENASE YGL185C-RELATED"/>
    <property type="match status" value="1"/>
</dbReference>
<dbReference type="InterPro" id="IPR050223">
    <property type="entry name" value="D-isomer_2-hydroxyacid_DH"/>
</dbReference>
<dbReference type="Proteomes" id="UP000825935">
    <property type="component" value="Chromosome 33"/>
</dbReference>
<comment type="similarity">
    <text evidence="4">Belongs to the D-isomer specific 2-hydroxyacid dehydrogenase family.</text>
</comment>
<dbReference type="FunFam" id="3.40.50.720:FF:000213">
    <property type="entry name" value="Putative 2-hydroxyacid dehydrogenase"/>
    <property type="match status" value="1"/>
</dbReference>
<dbReference type="Pfam" id="PF00389">
    <property type="entry name" value="2-Hacid_dh"/>
    <property type="match status" value="1"/>
</dbReference>
<evidence type="ECO:0000313" key="8">
    <source>
        <dbReference type="Proteomes" id="UP000825935"/>
    </source>
</evidence>
<dbReference type="PROSITE" id="PS00065">
    <property type="entry name" value="D_2_HYDROXYACID_DH_1"/>
    <property type="match status" value="1"/>
</dbReference>